<organism evidence="10 11">
    <name type="scientific">Serendipita indica (strain DSM 11827)</name>
    <name type="common">Root endophyte fungus</name>
    <name type="synonym">Piriformospora indica</name>
    <dbReference type="NCBI Taxonomy" id="1109443"/>
    <lineage>
        <taxon>Eukaryota</taxon>
        <taxon>Fungi</taxon>
        <taxon>Dikarya</taxon>
        <taxon>Basidiomycota</taxon>
        <taxon>Agaricomycotina</taxon>
        <taxon>Agaricomycetes</taxon>
        <taxon>Sebacinales</taxon>
        <taxon>Serendipitaceae</taxon>
        <taxon>Serendipita</taxon>
    </lineage>
</organism>
<comment type="subcellular location">
    <subcellularLocation>
        <location evidence="1">Membrane</location>
        <topology evidence="1">Multi-pass membrane protein</topology>
    </subcellularLocation>
</comment>
<feature type="domain" description="TLC" evidence="9">
    <location>
        <begin position="132"/>
        <end position="347"/>
    </location>
</feature>
<sequence length="375" mass="42629">MSFPSTSSPSLSTLLRPFVQLSYPVPRPANPDSFPNANYYDIGILDGCFIISTIAVFAVLREIVRLHIMTPFANKVLFGSTRGYISRSKTSRYTNGSAANGHATNGHANGHHAGNGHYAARQISAKNRVRERNVIRFAEQGWAIVYASVWWCFGLYIHLSLPTSPWNLDYLWIGFPHNPLPGPLKVYYLTQCAFWIHQVLILNAEAHRKDHVQMMAHHVITVCLVSASYSLNLTRVGCLIMVLMDFCDIILPLAKMLRYMERLVACDAAFVAFLVSWLFTRHVGFLLILYSTWYRYPILRPITFVPNTQDPITVKHYYAFNALLGALEVLMMVWFISIINVAWSVLRGKPAEDVRSDEELPDSSDEEDHEEKKCK</sequence>
<evidence type="ECO:0000256" key="4">
    <source>
        <dbReference type="ARBA" id="ARBA00022989"/>
    </source>
</evidence>
<feature type="transmembrane region" description="Helical" evidence="8">
    <location>
        <begin position="269"/>
        <end position="296"/>
    </location>
</feature>
<keyword evidence="3 6" id="KW-0812">Transmembrane</keyword>
<evidence type="ECO:0000256" key="6">
    <source>
        <dbReference type="PROSITE-ProRule" id="PRU00205"/>
    </source>
</evidence>
<dbReference type="InterPro" id="IPR016439">
    <property type="entry name" value="Lag1/Lac1-like"/>
</dbReference>
<evidence type="ECO:0000313" key="11">
    <source>
        <dbReference type="Proteomes" id="UP000007148"/>
    </source>
</evidence>
<feature type="transmembrane region" description="Helical" evidence="8">
    <location>
        <begin position="142"/>
        <end position="161"/>
    </location>
</feature>
<dbReference type="Proteomes" id="UP000007148">
    <property type="component" value="Unassembled WGS sequence"/>
</dbReference>
<dbReference type="InterPro" id="IPR006634">
    <property type="entry name" value="TLC-dom"/>
</dbReference>
<dbReference type="InParanoid" id="G4TKE8"/>
<evidence type="ECO:0000313" key="10">
    <source>
        <dbReference type="EMBL" id="CCA71791.1"/>
    </source>
</evidence>
<evidence type="ECO:0000256" key="8">
    <source>
        <dbReference type="SAM" id="Phobius"/>
    </source>
</evidence>
<evidence type="ECO:0000256" key="7">
    <source>
        <dbReference type="SAM" id="MobiDB-lite"/>
    </source>
</evidence>
<dbReference type="GO" id="GO:0016020">
    <property type="term" value="C:membrane"/>
    <property type="evidence" value="ECO:0007669"/>
    <property type="project" value="UniProtKB-SubCell"/>
</dbReference>
<feature type="compositionally biased region" description="Acidic residues" evidence="7">
    <location>
        <begin position="359"/>
        <end position="369"/>
    </location>
</feature>
<dbReference type="STRING" id="1109443.G4TKE8"/>
<dbReference type="OrthoDB" id="537032at2759"/>
<dbReference type="PIRSF" id="PIRSF005225">
    <property type="entry name" value="LAG1_LAC1"/>
    <property type="match status" value="1"/>
</dbReference>
<protein>
    <submittedName>
        <fullName evidence="10">Related to protein LAC1</fullName>
    </submittedName>
</protein>
<dbReference type="OMA" id="GYPHIPL"/>
<dbReference type="EMBL" id="CAFZ01000135">
    <property type="protein sequence ID" value="CCA71791.1"/>
    <property type="molecule type" value="Genomic_DNA"/>
</dbReference>
<reference evidence="10 11" key="1">
    <citation type="journal article" date="2011" name="PLoS Pathog.">
        <title>Endophytic Life Strategies Decoded by Genome and Transcriptome Analyses of the Mutualistic Root Symbiont Piriformospora indica.</title>
        <authorList>
            <person name="Zuccaro A."/>
            <person name="Lahrmann U."/>
            <person name="Guldener U."/>
            <person name="Langen G."/>
            <person name="Pfiffi S."/>
            <person name="Biedenkopf D."/>
            <person name="Wong P."/>
            <person name="Samans B."/>
            <person name="Grimm C."/>
            <person name="Basiewicz M."/>
            <person name="Murat C."/>
            <person name="Martin F."/>
            <person name="Kogel K.H."/>
        </authorList>
    </citation>
    <scope>NUCLEOTIDE SEQUENCE [LARGE SCALE GENOMIC DNA]</scope>
    <source>
        <strain evidence="10 11">DSM 11827</strain>
    </source>
</reference>
<dbReference type="eggNOG" id="KOG1607">
    <property type="taxonomic scope" value="Eukaryota"/>
</dbReference>
<comment type="caution">
    <text evidence="10">The sequence shown here is derived from an EMBL/GenBank/DDBJ whole genome shotgun (WGS) entry which is preliminary data.</text>
</comment>
<proteinExistence type="inferred from homology"/>
<dbReference type="SMART" id="SM00724">
    <property type="entry name" value="TLC"/>
    <property type="match status" value="1"/>
</dbReference>
<dbReference type="PANTHER" id="PTHR12560:SF0">
    <property type="entry name" value="LD18904P"/>
    <property type="match status" value="1"/>
</dbReference>
<evidence type="ECO:0000256" key="1">
    <source>
        <dbReference type="ARBA" id="ARBA00004141"/>
    </source>
</evidence>
<comment type="similarity">
    <text evidence="2">Belongs to the sphingosine N-acyltransferase family.</text>
</comment>
<gene>
    <name evidence="10" type="ORF">PIIN_05726</name>
</gene>
<dbReference type="PROSITE" id="PS50922">
    <property type="entry name" value="TLC"/>
    <property type="match status" value="1"/>
</dbReference>
<dbReference type="GO" id="GO:0050291">
    <property type="term" value="F:sphingosine N-acyltransferase activity"/>
    <property type="evidence" value="ECO:0007669"/>
    <property type="project" value="InterPro"/>
</dbReference>
<feature type="region of interest" description="Disordered" evidence="7">
    <location>
        <begin position="352"/>
        <end position="375"/>
    </location>
</feature>
<feature type="transmembrane region" description="Helical" evidence="8">
    <location>
        <begin position="316"/>
        <end position="346"/>
    </location>
</feature>
<evidence type="ECO:0000256" key="3">
    <source>
        <dbReference type="ARBA" id="ARBA00022692"/>
    </source>
</evidence>
<dbReference type="AlphaFoldDB" id="G4TKE8"/>
<keyword evidence="4 8" id="KW-1133">Transmembrane helix</keyword>
<feature type="transmembrane region" description="Helical" evidence="8">
    <location>
        <begin position="216"/>
        <end position="233"/>
    </location>
</feature>
<dbReference type="HOGENOM" id="CLU_028277_2_1_1"/>
<dbReference type="FunCoup" id="G4TKE8">
    <property type="interactions" value="221"/>
</dbReference>
<dbReference type="PANTHER" id="PTHR12560">
    <property type="entry name" value="LONGEVITY ASSURANCE FACTOR 1 LAG1"/>
    <property type="match status" value="1"/>
</dbReference>
<feature type="transmembrane region" description="Helical" evidence="8">
    <location>
        <begin position="186"/>
        <end position="204"/>
    </location>
</feature>
<feature type="transmembrane region" description="Helical" evidence="8">
    <location>
        <begin position="39"/>
        <end position="60"/>
    </location>
</feature>
<name>G4TKE8_SERID</name>
<dbReference type="GO" id="GO:0046513">
    <property type="term" value="P:ceramide biosynthetic process"/>
    <property type="evidence" value="ECO:0007669"/>
    <property type="project" value="InterPro"/>
</dbReference>
<keyword evidence="11" id="KW-1185">Reference proteome</keyword>
<evidence type="ECO:0000256" key="2">
    <source>
        <dbReference type="ARBA" id="ARBA00009808"/>
    </source>
</evidence>
<evidence type="ECO:0000256" key="5">
    <source>
        <dbReference type="ARBA" id="ARBA00023136"/>
    </source>
</evidence>
<evidence type="ECO:0000259" key="9">
    <source>
        <dbReference type="PROSITE" id="PS50922"/>
    </source>
</evidence>
<keyword evidence="5 6" id="KW-0472">Membrane</keyword>
<dbReference type="Pfam" id="PF03798">
    <property type="entry name" value="TRAM_LAG1_CLN8"/>
    <property type="match status" value="1"/>
</dbReference>
<accession>G4TKE8</accession>